<dbReference type="PANTHER" id="PTHR33802">
    <property type="entry name" value="SI:CH211-161H7.5-RELATED"/>
    <property type="match status" value="1"/>
</dbReference>
<proteinExistence type="predicted"/>
<dbReference type="InterPro" id="IPR038330">
    <property type="entry name" value="TspO/MBR-related_sf"/>
</dbReference>
<keyword evidence="1" id="KW-1133">Transmembrane helix</keyword>
<gene>
    <name evidence="2" type="ORF">EV378_5011</name>
</gene>
<dbReference type="Proteomes" id="UP000295560">
    <property type="component" value="Unassembled WGS sequence"/>
</dbReference>
<feature type="transmembrane region" description="Helical" evidence="1">
    <location>
        <begin position="12"/>
        <end position="33"/>
    </location>
</feature>
<feature type="transmembrane region" description="Helical" evidence="1">
    <location>
        <begin position="176"/>
        <end position="197"/>
    </location>
</feature>
<dbReference type="PANTHER" id="PTHR33802:SF1">
    <property type="entry name" value="XK-RELATED PROTEIN"/>
    <property type="match status" value="1"/>
</dbReference>
<feature type="transmembrane region" description="Helical" evidence="1">
    <location>
        <begin position="86"/>
        <end position="103"/>
    </location>
</feature>
<comment type="caution">
    <text evidence="2">The sequence shown here is derived from an EMBL/GenBank/DDBJ whole genome shotgun (WGS) entry which is preliminary data.</text>
</comment>
<dbReference type="OrthoDB" id="5189031at2"/>
<evidence type="ECO:0000256" key="1">
    <source>
        <dbReference type="SAM" id="Phobius"/>
    </source>
</evidence>
<keyword evidence="1" id="KW-0812">Transmembrane</keyword>
<accession>A0A4R1HFW8</accession>
<feature type="transmembrane region" description="Helical" evidence="1">
    <location>
        <begin position="109"/>
        <end position="130"/>
    </location>
</feature>
<dbReference type="Gene3D" id="1.20.1260.100">
    <property type="entry name" value="TspO/MBR protein"/>
    <property type="match status" value="1"/>
</dbReference>
<name>A0A4R1HFW8_PSEEN</name>
<feature type="transmembrane region" description="Helical" evidence="1">
    <location>
        <begin position="142"/>
        <end position="170"/>
    </location>
</feature>
<feature type="transmembrane region" description="Helical" evidence="1">
    <location>
        <begin position="53"/>
        <end position="74"/>
    </location>
</feature>
<keyword evidence="3" id="KW-1185">Reference proteome</keyword>
<keyword evidence="1" id="KW-0472">Membrane</keyword>
<reference evidence="2 3" key="1">
    <citation type="submission" date="2019-03" db="EMBL/GenBank/DDBJ databases">
        <title>Sequencing the genomes of 1000 actinobacteria strains.</title>
        <authorList>
            <person name="Klenk H.-P."/>
        </authorList>
    </citation>
    <scope>NUCLEOTIDE SEQUENCE [LARGE SCALE GENOMIC DNA]</scope>
    <source>
        <strain evidence="2 3">DSM 44969</strain>
    </source>
</reference>
<sequence>MTVITSRPTALDLVRSIVVALLAVAQIVVSAFAGSGIGAVANANPSPVLAAGWTFSIWALIYLGFLAYGAFQLLPGQRGRRVHRRSGWWLAVSALANMAWIALFGADGLLLAELVLIVLAVVLTVVFVRLSADPAESGLEQVVFRVPVSLYTGWVAAALVQGTLATGVWIGLPSDGALTIVASIVLLVGLTLTVVAVTNSATGIAGLAAAVVWALAGVVANDRPLAVELVAVLAMAFVAVTAIRRISRSVQPRRVALG</sequence>
<dbReference type="RefSeq" id="WP_132429836.1">
    <property type="nucleotide sequence ID" value="NZ_SMFZ01000002.1"/>
</dbReference>
<feature type="transmembrane region" description="Helical" evidence="1">
    <location>
        <begin position="204"/>
        <end position="220"/>
    </location>
</feature>
<organism evidence="2 3">
    <name type="scientific">Pseudonocardia endophytica</name>
    <dbReference type="NCBI Taxonomy" id="401976"/>
    <lineage>
        <taxon>Bacteria</taxon>
        <taxon>Bacillati</taxon>
        <taxon>Actinomycetota</taxon>
        <taxon>Actinomycetes</taxon>
        <taxon>Pseudonocardiales</taxon>
        <taxon>Pseudonocardiaceae</taxon>
        <taxon>Pseudonocardia</taxon>
    </lineage>
</organism>
<evidence type="ECO:0000313" key="2">
    <source>
        <dbReference type="EMBL" id="TCK21037.1"/>
    </source>
</evidence>
<protein>
    <submittedName>
        <fullName evidence="2">TspO/MBR related protein</fullName>
    </submittedName>
</protein>
<feature type="transmembrane region" description="Helical" evidence="1">
    <location>
        <begin position="226"/>
        <end position="244"/>
    </location>
</feature>
<dbReference type="EMBL" id="SMFZ01000002">
    <property type="protein sequence ID" value="TCK21037.1"/>
    <property type="molecule type" value="Genomic_DNA"/>
</dbReference>
<evidence type="ECO:0000313" key="3">
    <source>
        <dbReference type="Proteomes" id="UP000295560"/>
    </source>
</evidence>
<dbReference type="AlphaFoldDB" id="A0A4R1HFW8"/>